<evidence type="ECO:0000256" key="9">
    <source>
        <dbReference type="PIRNR" id="PIRNR038922"/>
    </source>
</evidence>
<dbReference type="Pfam" id="PF08492">
    <property type="entry name" value="SRP72"/>
    <property type="match status" value="1"/>
</dbReference>
<dbReference type="PANTHER" id="PTHR14094:SF9">
    <property type="entry name" value="SIGNAL RECOGNITION PARTICLE SUBUNIT SRP72"/>
    <property type="match status" value="1"/>
</dbReference>
<evidence type="ECO:0000256" key="2">
    <source>
        <dbReference type="ARBA" id="ARBA00004496"/>
    </source>
</evidence>
<dbReference type="InterPro" id="IPR031545">
    <property type="entry name" value="SRP72_TPR-like"/>
</dbReference>
<dbReference type="SUPFAM" id="SSF48452">
    <property type="entry name" value="TPR-like"/>
    <property type="match status" value="1"/>
</dbReference>
<feature type="compositionally biased region" description="Basic and acidic residues" evidence="10">
    <location>
        <begin position="548"/>
        <end position="557"/>
    </location>
</feature>
<feature type="region of interest" description="Disordered" evidence="10">
    <location>
        <begin position="543"/>
        <end position="643"/>
    </location>
</feature>
<evidence type="ECO:0000256" key="1">
    <source>
        <dbReference type="ARBA" id="ARBA00004240"/>
    </source>
</evidence>
<keyword evidence="13" id="KW-1185">Reference proteome</keyword>
<dbReference type="Gene3D" id="1.25.40.10">
    <property type="entry name" value="Tetratricopeptide repeat domain"/>
    <property type="match status" value="1"/>
</dbReference>
<keyword evidence="7 9" id="KW-0733">Signal recognition particle</keyword>
<protein>
    <recommendedName>
        <fullName evidence="4 9">Signal recognition particle subunit SRP72</fullName>
    </recommendedName>
</protein>
<proteinExistence type="inferred from homology"/>
<feature type="compositionally biased region" description="Basic residues" evidence="10">
    <location>
        <begin position="590"/>
        <end position="599"/>
    </location>
</feature>
<evidence type="ECO:0000256" key="7">
    <source>
        <dbReference type="ARBA" id="ARBA00023135"/>
    </source>
</evidence>
<comment type="similarity">
    <text evidence="3 9">Belongs to the SRP72 family.</text>
</comment>
<organism evidence="12 13">
    <name type="scientific">Cladobotryum mycophilum</name>
    <dbReference type="NCBI Taxonomy" id="491253"/>
    <lineage>
        <taxon>Eukaryota</taxon>
        <taxon>Fungi</taxon>
        <taxon>Dikarya</taxon>
        <taxon>Ascomycota</taxon>
        <taxon>Pezizomycotina</taxon>
        <taxon>Sordariomycetes</taxon>
        <taxon>Hypocreomycetidae</taxon>
        <taxon>Hypocreales</taxon>
        <taxon>Hypocreaceae</taxon>
        <taxon>Cladobotryum</taxon>
    </lineage>
</organism>
<keyword evidence="5 9" id="KW-0963">Cytoplasm</keyword>
<accession>A0ABR0SVR3</accession>
<keyword evidence="8 9" id="KW-0687">Ribonucleoprotein</keyword>
<name>A0ABR0SVR3_9HYPO</name>
<feature type="compositionally biased region" description="Basic and acidic residues" evidence="10">
    <location>
        <begin position="574"/>
        <end position="589"/>
    </location>
</feature>
<evidence type="ECO:0000256" key="6">
    <source>
        <dbReference type="ARBA" id="ARBA00022824"/>
    </source>
</evidence>
<keyword evidence="6" id="KW-0256">Endoplasmic reticulum</keyword>
<dbReference type="InterPro" id="IPR026270">
    <property type="entry name" value="SRP72"/>
</dbReference>
<dbReference type="PIRSF" id="PIRSF038922">
    <property type="entry name" value="SRP72"/>
    <property type="match status" value="1"/>
</dbReference>
<reference evidence="12 13" key="1">
    <citation type="submission" date="2024-01" db="EMBL/GenBank/DDBJ databases">
        <title>Complete genome of Cladobotryum mycophilum ATHUM6906.</title>
        <authorList>
            <person name="Christinaki A.C."/>
            <person name="Myridakis A.I."/>
            <person name="Kouvelis V.N."/>
        </authorList>
    </citation>
    <scope>NUCLEOTIDE SEQUENCE [LARGE SCALE GENOMIC DNA]</scope>
    <source>
        <strain evidence="12 13">ATHUM6906</strain>
    </source>
</reference>
<comment type="caution">
    <text evidence="12">The sequence shown here is derived from an EMBL/GenBank/DDBJ whole genome shotgun (WGS) entry which is preliminary data.</text>
</comment>
<dbReference type="Pfam" id="PF17004">
    <property type="entry name" value="SRP_TPR_like"/>
    <property type="match status" value="1"/>
</dbReference>
<gene>
    <name evidence="12" type="ORF">PT974_04259</name>
</gene>
<evidence type="ECO:0000313" key="13">
    <source>
        <dbReference type="Proteomes" id="UP001338125"/>
    </source>
</evidence>
<feature type="domain" description="Signal recognition particle SRP72 subunit RNA-binding" evidence="11">
    <location>
        <begin position="547"/>
        <end position="592"/>
    </location>
</feature>
<evidence type="ECO:0000256" key="5">
    <source>
        <dbReference type="ARBA" id="ARBA00022490"/>
    </source>
</evidence>
<dbReference type="PANTHER" id="PTHR14094">
    <property type="entry name" value="SIGNAL RECOGNITION PARTICLE 72"/>
    <property type="match status" value="1"/>
</dbReference>
<evidence type="ECO:0000313" key="12">
    <source>
        <dbReference type="EMBL" id="KAK5995841.1"/>
    </source>
</evidence>
<evidence type="ECO:0000256" key="4">
    <source>
        <dbReference type="ARBA" id="ARBA00018350"/>
    </source>
</evidence>
<comment type="subcellular location">
    <subcellularLocation>
        <location evidence="2 9">Cytoplasm</location>
    </subcellularLocation>
    <subcellularLocation>
        <location evidence="1">Endoplasmic reticulum</location>
    </subcellularLocation>
</comment>
<sequence length="643" mass="70051">MPQDPRATLSSLLRAADIEDHEEVLKAANAATKADKSDFTAKHTKVVALLKLDRFDDALRLIDADGIKLQAITTVEKAYALYKTHKLEEADVVLKNAGLEKRSLRHIAAQVAYRAERFNDAETIYNQMLDSDPANEESDLKINTVAAVAQAEWQGFPSSNPVPTQPTSETFEVCYNLACTEVARGNLDHAAKLLQRAAILCDNSDELHDDEKQSELRPIRAQQAYVSAKLGKFSEALEMYQSLGSVTENDGKDFVAVYQNNLLALEPAGGNPYLRQRRNGSLVSSLDSKLFNHQSNIITRNNLIIDLEAQKVNGVSNRTNKILNQAQHPNINPSINAVSVLNAAAETHGSTGKEALRKLQTLAAKRPNDIGLILTIIQIQIQQQQTGSALSVLEPFLNRLESSGDVVDQDARFSPGLVALAVSLMRSQQRESSAKAELVKAAKYWQSRPSDAVSSLLLEAGIELMRSSSVDDLSLAGSAFEKLFAEQRGSDIASAGLVASFAASDASKVQQHSAQLPPVEDLISGVSIDDLFASGVAIASNNATSRKRPAEETSEKATKKRRRRKLPQNYVEGKTPDPERWLPLRDRSSYRPKGKKGKKKAGESTQGGIVKEEETLVLVGGGDVKVEKAPTTTASKKKKKGKK</sequence>
<dbReference type="Proteomes" id="UP001338125">
    <property type="component" value="Unassembled WGS sequence"/>
</dbReference>
<evidence type="ECO:0000256" key="10">
    <source>
        <dbReference type="SAM" id="MobiDB-lite"/>
    </source>
</evidence>
<dbReference type="InterPro" id="IPR011990">
    <property type="entry name" value="TPR-like_helical_dom_sf"/>
</dbReference>
<evidence type="ECO:0000259" key="11">
    <source>
        <dbReference type="Pfam" id="PF08492"/>
    </source>
</evidence>
<comment type="function">
    <text evidence="9">Component of the signal recognition particle (SRP) complex, a ribonucleoprotein complex that mediates the cotranslational targeting of secretory and membrane proteins to the endoplasmic reticulum (ER).</text>
</comment>
<evidence type="ECO:0000256" key="3">
    <source>
        <dbReference type="ARBA" id="ARBA00007676"/>
    </source>
</evidence>
<evidence type="ECO:0000256" key="8">
    <source>
        <dbReference type="ARBA" id="ARBA00023274"/>
    </source>
</evidence>
<dbReference type="InterPro" id="IPR013699">
    <property type="entry name" value="Signal_recog_part_SRP72_RNA-bd"/>
</dbReference>
<dbReference type="EMBL" id="JAVFKD010000004">
    <property type="protein sequence ID" value="KAK5995841.1"/>
    <property type="molecule type" value="Genomic_DNA"/>
</dbReference>